<dbReference type="InterPro" id="IPR019776">
    <property type="entry name" value="Flagellar_basal_body_rod_CS"/>
</dbReference>
<evidence type="ECO:0000259" key="5">
    <source>
        <dbReference type="Pfam" id="PF00460"/>
    </source>
</evidence>
<sequence>MDNAMLIGLSRQLTLRREMDITANNIANASTEGFKAERVLLEPREAARARHQDGPARVQFVGEWAMGRDFTQGVLTPTGRPLDLALDGPGYFVLDTPAGERFTRDGRFTLNAAGELTAADGARVLDEGGAPIVINRELGPVEISANGALSQGGIPGPRLALAAFEQPGLLSKTGDNRYQAPDDAERLDARPEVRQGFSEASNVRPILEMTRMMEVSRAYQSVTRMIRDADELSRKAIERLGRP</sequence>
<dbReference type="GO" id="GO:0009425">
    <property type="term" value="C:bacterial-type flagellum basal body"/>
    <property type="evidence" value="ECO:0007669"/>
    <property type="project" value="UniProtKB-SubCell"/>
</dbReference>
<evidence type="ECO:0000259" key="7">
    <source>
        <dbReference type="Pfam" id="PF22692"/>
    </source>
</evidence>
<organism evidence="8 9">
    <name type="scientific">Alkalicaulis satelles</name>
    <dbReference type="NCBI Taxonomy" id="2609175"/>
    <lineage>
        <taxon>Bacteria</taxon>
        <taxon>Pseudomonadati</taxon>
        <taxon>Pseudomonadota</taxon>
        <taxon>Alphaproteobacteria</taxon>
        <taxon>Maricaulales</taxon>
        <taxon>Maricaulaceae</taxon>
        <taxon>Alkalicaulis</taxon>
    </lineage>
</organism>
<dbReference type="NCBIfam" id="TIGR03506">
    <property type="entry name" value="FlgEFG_subfam"/>
    <property type="match status" value="1"/>
</dbReference>
<dbReference type="InterPro" id="IPR010930">
    <property type="entry name" value="Flg_bb/hook_C_dom"/>
</dbReference>
<dbReference type="GO" id="GO:0071978">
    <property type="term" value="P:bacterial-type flagellum-dependent swarming motility"/>
    <property type="evidence" value="ECO:0007669"/>
    <property type="project" value="TreeGrafter"/>
</dbReference>
<comment type="similarity">
    <text evidence="2 4">Belongs to the flagella basal body rod proteins family.</text>
</comment>
<comment type="subcellular location">
    <subcellularLocation>
        <location evidence="1 4">Bacterial flagellum basal body</location>
    </subcellularLocation>
</comment>
<evidence type="ECO:0000259" key="6">
    <source>
        <dbReference type="Pfam" id="PF06429"/>
    </source>
</evidence>
<evidence type="ECO:0000256" key="1">
    <source>
        <dbReference type="ARBA" id="ARBA00004117"/>
    </source>
</evidence>
<dbReference type="AlphaFoldDB" id="A0A5M6ZGG0"/>
<feature type="domain" description="Flagellar hook protein FlgE/F/G-like D1" evidence="7">
    <location>
        <begin position="85"/>
        <end position="150"/>
    </location>
</feature>
<dbReference type="PANTHER" id="PTHR30435:SF19">
    <property type="entry name" value="FLAGELLAR BASAL-BODY ROD PROTEIN FLGG"/>
    <property type="match status" value="1"/>
</dbReference>
<feature type="domain" description="Flagellar basal body rod protein N-terminal" evidence="5">
    <location>
        <begin position="5"/>
        <end position="35"/>
    </location>
</feature>
<dbReference type="InterPro" id="IPR001444">
    <property type="entry name" value="Flag_bb_rod_N"/>
</dbReference>
<evidence type="ECO:0000256" key="3">
    <source>
        <dbReference type="ARBA" id="ARBA00023143"/>
    </source>
</evidence>
<dbReference type="Proteomes" id="UP000325122">
    <property type="component" value="Unassembled WGS sequence"/>
</dbReference>
<dbReference type="Pfam" id="PF00460">
    <property type="entry name" value="Flg_bb_rod"/>
    <property type="match status" value="1"/>
</dbReference>
<evidence type="ECO:0000256" key="2">
    <source>
        <dbReference type="ARBA" id="ARBA00009677"/>
    </source>
</evidence>
<dbReference type="SUPFAM" id="SSF117143">
    <property type="entry name" value="Flagellar hook protein flgE"/>
    <property type="match status" value="1"/>
</dbReference>
<dbReference type="InterPro" id="IPR020013">
    <property type="entry name" value="Flagellar_FlgE/F/G"/>
</dbReference>
<dbReference type="InterPro" id="IPR053967">
    <property type="entry name" value="LlgE_F_G-like_D1"/>
</dbReference>
<reference evidence="8 9" key="1">
    <citation type="submission" date="2019-09" db="EMBL/GenBank/DDBJ databases">
        <authorList>
            <person name="Kevbrin V."/>
            <person name="Grouzdev D.S."/>
        </authorList>
    </citation>
    <scope>NUCLEOTIDE SEQUENCE [LARGE SCALE GENOMIC DNA]</scope>
    <source>
        <strain evidence="8 9">G-192</strain>
    </source>
</reference>
<feature type="domain" description="Flagellar basal-body/hook protein C-terminal" evidence="6">
    <location>
        <begin position="194"/>
        <end position="237"/>
    </location>
</feature>
<keyword evidence="8" id="KW-0282">Flagellum</keyword>
<keyword evidence="3 4" id="KW-0975">Bacterial flagellum</keyword>
<dbReference type="PANTHER" id="PTHR30435">
    <property type="entry name" value="FLAGELLAR PROTEIN"/>
    <property type="match status" value="1"/>
</dbReference>
<dbReference type="InterPro" id="IPR037925">
    <property type="entry name" value="FlgE/F/G-like"/>
</dbReference>
<proteinExistence type="inferred from homology"/>
<dbReference type="Pfam" id="PF22692">
    <property type="entry name" value="LlgE_F_G_D1"/>
    <property type="match status" value="1"/>
</dbReference>
<keyword evidence="8" id="KW-0966">Cell projection</keyword>
<accession>A0A5M6ZGG0</accession>
<dbReference type="PROSITE" id="PS00588">
    <property type="entry name" value="FLAGELLA_BB_ROD"/>
    <property type="match status" value="1"/>
</dbReference>
<dbReference type="Pfam" id="PF06429">
    <property type="entry name" value="Flg_bbr_C"/>
    <property type="match status" value="1"/>
</dbReference>
<protein>
    <submittedName>
        <fullName evidence="8">Flagellar hook-basal body complex protein</fullName>
    </submittedName>
</protein>
<dbReference type="EMBL" id="VWOJ01000002">
    <property type="protein sequence ID" value="KAA5803345.1"/>
    <property type="molecule type" value="Genomic_DNA"/>
</dbReference>
<name>A0A5M6ZGG0_9PROT</name>
<evidence type="ECO:0000313" key="9">
    <source>
        <dbReference type="Proteomes" id="UP000325122"/>
    </source>
</evidence>
<keyword evidence="8" id="KW-0969">Cilium</keyword>
<comment type="caution">
    <text evidence="8">The sequence shown here is derived from an EMBL/GenBank/DDBJ whole genome shotgun (WGS) entry which is preliminary data.</text>
</comment>
<keyword evidence="9" id="KW-1185">Reference proteome</keyword>
<dbReference type="RefSeq" id="WP_150022613.1">
    <property type="nucleotide sequence ID" value="NZ_VWOJ01000002.1"/>
</dbReference>
<gene>
    <name evidence="8" type="ORF">F1654_05925</name>
</gene>
<evidence type="ECO:0000256" key="4">
    <source>
        <dbReference type="RuleBase" id="RU362116"/>
    </source>
</evidence>
<evidence type="ECO:0000313" key="8">
    <source>
        <dbReference type="EMBL" id="KAA5803345.1"/>
    </source>
</evidence>